<evidence type="ECO:0000313" key="2">
    <source>
        <dbReference type="EMBL" id="EQD47855.1"/>
    </source>
</evidence>
<dbReference type="Pfam" id="PF09509">
    <property type="entry name" value="Hypoth_Ymh"/>
    <property type="match status" value="1"/>
</dbReference>
<reference evidence="2" key="2">
    <citation type="journal article" date="2014" name="ISME J.">
        <title>Microbial stratification in low pH oxic and suboxic macroscopic growths along an acid mine drainage.</title>
        <authorList>
            <person name="Mendez-Garcia C."/>
            <person name="Mesa V."/>
            <person name="Sprenger R.R."/>
            <person name="Richter M."/>
            <person name="Diez M.S."/>
            <person name="Solano J."/>
            <person name="Bargiela R."/>
            <person name="Golyshina O.V."/>
            <person name="Manteca A."/>
            <person name="Ramos J.L."/>
            <person name="Gallego J.R."/>
            <person name="Llorente I."/>
            <person name="Martins Dos Santos V.A."/>
            <person name="Jensen O.N."/>
            <person name="Pelaez A.I."/>
            <person name="Sanchez J."/>
            <person name="Ferrer M."/>
        </authorList>
    </citation>
    <scope>NUCLEOTIDE SEQUENCE</scope>
</reference>
<feature type="non-terminal residue" evidence="2">
    <location>
        <position position="237"/>
    </location>
</feature>
<proteinExistence type="predicted"/>
<dbReference type="NCBIfam" id="TIGR02391">
    <property type="entry name" value="hypoth_ymh"/>
    <property type="match status" value="1"/>
</dbReference>
<gene>
    <name evidence="2" type="ORF">B1B_12133</name>
</gene>
<comment type="caution">
    <text evidence="2">The sequence shown here is derived from an EMBL/GenBank/DDBJ whole genome shotgun (WGS) entry which is preliminary data.</text>
</comment>
<feature type="domain" description="Conserved hypothetical protein CHP02391" evidence="1">
    <location>
        <begin position="127"/>
        <end position="236"/>
    </location>
</feature>
<dbReference type="EMBL" id="AUZY01007931">
    <property type="protein sequence ID" value="EQD47855.1"/>
    <property type="molecule type" value="Genomic_DNA"/>
</dbReference>
<dbReference type="AlphaFoldDB" id="T1B0G8"/>
<accession>T1B0G8</accession>
<reference evidence="2" key="1">
    <citation type="submission" date="2013-08" db="EMBL/GenBank/DDBJ databases">
        <authorList>
            <person name="Mendez C."/>
            <person name="Richter M."/>
            <person name="Ferrer M."/>
            <person name="Sanchez J."/>
        </authorList>
    </citation>
    <scope>NUCLEOTIDE SEQUENCE</scope>
</reference>
<protein>
    <recommendedName>
        <fullName evidence="1">Conserved hypothetical protein CHP02391 domain-containing protein</fullName>
    </recommendedName>
</protein>
<organism evidence="2">
    <name type="scientific">mine drainage metagenome</name>
    <dbReference type="NCBI Taxonomy" id="410659"/>
    <lineage>
        <taxon>unclassified sequences</taxon>
        <taxon>metagenomes</taxon>
        <taxon>ecological metagenomes</taxon>
    </lineage>
</organism>
<sequence length="237" mass="27221">MHSNMTPEQLKRWKKDILAKLDMLKSKARQARQYLEANDLHELKDKEGIQEAWLRVQERFPADLHLPRVTDFNRHLGFAMPHDFSDIERLDIPAIEGAIKRYGSRGNEFIEHELAALDTGLEAWELLHPQIRDACMTQYENGLYRDAARAGVELLMDEIRRFTGRRDDGDVLIRGAVGVERRQLGFSANEDANEKSITEGMKLVLQGLYKGVRNPASHGYDGFPRLETFQILALCSF</sequence>
<name>T1B0G8_9ZZZZ</name>
<dbReference type="InterPro" id="IPR012654">
    <property type="entry name" value="CHP02391"/>
</dbReference>
<evidence type="ECO:0000259" key="1">
    <source>
        <dbReference type="Pfam" id="PF09509"/>
    </source>
</evidence>